<dbReference type="EMBL" id="LKEA01000006">
    <property type="protein sequence ID" value="ROW08474.1"/>
    <property type="molecule type" value="Genomic_DNA"/>
</dbReference>
<keyword evidence="3" id="KW-1185">Reference proteome</keyword>
<dbReference type="STRING" id="356882.A0A423WY65"/>
<organism evidence="2 3">
    <name type="scientific">Cytospora schulzeri</name>
    <dbReference type="NCBI Taxonomy" id="448051"/>
    <lineage>
        <taxon>Eukaryota</taxon>
        <taxon>Fungi</taxon>
        <taxon>Dikarya</taxon>
        <taxon>Ascomycota</taxon>
        <taxon>Pezizomycotina</taxon>
        <taxon>Sordariomycetes</taxon>
        <taxon>Sordariomycetidae</taxon>
        <taxon>Diaporthales</taxon>
        <taxon>Cytosporaceae</taxon>
        <taxon>Cytospora</taxon>
    </lineage>
</organism>
<evidence type="ECO:0000313" key="3">
    <source>
        <dbReference type="Proteomes" id="UP000283895"/>
    </source>
</evidence>
<feature type="compositionally biased region" description="Basic and acidic residues" evidence="1">
    <location>
        <begin position="155"/>
        <end position="165"/>
    </location>
</feature>
<feature type="compositionally biased region" description="Basic and acidic residues" evidence="1">
    <location>
        <begin position="179"/>
        <end position="202"/>
    </location>
</feature>
<evidence type="ECO:0000256" key="1">
    <source>
        <dbReference type="SAM" id="MobiDB-lite"/>
    </source>
</evidence>
<sequence>MDSDLAIHHDHDSPDKASPQDFMDEEGSQGSDTLKNSLNRLPDTQLSQLGHSEEYQQASAHHDDGLRLISRPQDTAIDPAASFTYGKPIKIIPGQFGRVAPSKPRNPIAEETLDINIPRVGDGLIIEKPKAVASDQVQPLPNPTSRKPPPLGEYQPHDVPSESRDQLSISRTPSADRVLVPKERDTLVPHQRGVESKENEHS</sequence>
<feature type="compositionally biased region" description="Basic and acidic residues" evidence="1">
    <location>
        <begin position="1"/>
        <end position="15"/>
    </location>
</feature>
<accession>A0A423WY65</accession>
<comment type="caution">
    <text evidence="2">The sequence shown here is derived from an EMBL/GenBank/DDBJ whole genome shotgun (WGS) entry which is preliminary data.</text>
</comment>
<feature type="region of interest" description="Disordered" evidence="1">
    <location>
        <begin position="127"/>
        <end position="202"/>
    </location>
</feature>
<feature type="compositionally biased region" description="Polar residues" evidence="1">
    <location>
        <begin position="28"/>
        <end position="59"/>
    </location>
</feature>
<proteinExistence type="predicted"/>
<protein>
    <submittedName>
        <fullName evidence="2">Uncharacterized protein</fullName>
    </submittedName>
</protein>
<reference evidence="2 3" key="1">
    <citation type="submission" date="2015-09" db="EMBL/GenBank/DDBJ databases">
        <title>Host preference determinants of Valsa canker pathogens revealed by comparative genomics.</title>
        <authorList>
            <person name="Yin Z."/>
            <person name="Huang L."/>
        </authorList>
    </citation>
    <scope>NUCLEOTIDE SEQUENCE [LARGE SCALE GENOMIC DNA]</scope>
    <source>
        <strain evidence="2 3">03-1</strain>
    </source>
</reference>
<gene>
    <name evidence="2" type="ORF">VMCG_03029</name>
</gene>
<feature type="region of interest" description="Disordered" evidence="1">
    <location>
        <begin position="1"/>
        <end position="73"/>
    </location>
</feature>
<name>A0A423WY65_9PEZI</name>
<evidence type="ECO:0000313" key="2">
    <source>
        <dbReference type="EMBL" id="ROW08474.1"/>
    </source>
</evidence>
<dbReference type="Proteomes" id="UP000283895">
    <property type="component" value="Unassembled WGS sequence"/>
</dbReference>
<feature type="compositionally biased region" description="Pro residues" evidence="1">
    <location>
        <begin position="140"/>
        <end position="151"/>
    </location>
</feature>
<dbReference type="AlphaFoldDB" id="A0A423WY65"/>